<sequence>MKQEKKFNDILSRFRNDVIEYSEKFGGLKRKAKIFKAPVPRKEKRKLERKLKGAKKLAFSRKEKIPTLDDLTKKKSKIKDQKKNTPIDKDETEIQRIKKEPKKISTDENINTVLRIENRIKKENREKQKYLDSYQNVFKEKLVKDNEEDEKEIRKLENKKYKQAFYDEGFADLLDFCDEEKRQDMVKNEVRLGYYEINIFILNSILIFHIGIKSTDLENENLMAS</sequence>
<accession>A0A3M7PY99</accession>
<protein>
    <submittedName>
        <fullName evidence="4">Uncharacterized protein</fullName>
    </submittedName>
</protein>
<proteinExistence type="predicted"/>
<feature type="region of interest" description="Disordered" evidence="2">
    <location>
        <begin position="70"/>
        <end position="96"/>
    </location>
</feature>
<keyword evidence="1" id="KW-0175">Coiled coil</keyword>
<dbReference type="Proteomes" id="UP000276133">
    <property type="component" value="Unassembled WGS sequence"/>
</dbReference>
<dbReference type="EMBL" id="REGN01008276">
    <property type="protein sequence ID" value="RNA03983.1"/>
    <property type="molecule type" value="Genomic_DNA"/>
</dbReference>
<keyword evidence="3" id="KW-0812">Transmembrane</keyword>
<evidence type="ECO:0000313" key="4">
    <source>
        <dbReference type="EMBL" id="RNA03983.1"/>
    </source>
</evidence>
<evidence type="ECO:0000256" key="3">
    <source>
        <dbReference type="SAM" id="Phobius"/>
    </source>
</evidence>
<evidence type="ECO:0000256" key="1">
    <source>
        <dbReference type="SAM" id="Coils"/>
    </source>
</evidence>
<reference evidence="4 5" key="1">
    <citation type="journal article" date="2018" name="Sci. Rep.">
        <title>Genomic signatures of local adaptation to the degree of environmental predictability in rotifers.</title>
        <authorList>
            <person name="Franch-Gras L."/>
            <person name="Hahn C."/>
            <person name="Garcia-Roger E.M."/>
            <person name="Carmona M.J."/>
            <person name="Serra M."/>
            <person name="Gomez A."/>
        </authorList>
    </citation>
    <scope>NUCLEOTIDE SEQUENCE [LARGE SCALE GENOMIC DNA]</scope>
    <source>
        <strain evidence="4">HYR1</strain>
    </source>
</reference>
<name>A0A3M7PY99_BRAPC</name>
<keyword evidence="5" id="KW-1185">Reference proteome</keyword>
<evidence type="ECO:0000256" key="2">
    <source>
        <dbReference type="SAM" id="MobiDB-lite"/>
    </source>
</evidence>
<organism evidence="4 5">
    <name type="scientific">Brachionus plicatilis</name>
    <name type="common">Marine rotifer</name>
    <name type="synonym">Brachionus muelleri</name>
    <dbReference type="NCBI Taxonomy" id="10195"/>
    <lineage>
        <taxon>Eukaryota</taxon>
        <taxon>Metazoa</taxon>
        <taxon>Spiralia</taxon>
        <taxon>Gnathifera</taxon>
        <taxon>Rotifera</taxon>
        <taxon>Eurotatoria</taxon>
        <taxon>Monogononta</taxon>
        <taxon>Pseudotrocha</taxon>
        <taxon>Ploima</taxon>
        <taxon>Brachionidae</taxon>
        <taxon>Brachionus</taxon>
    </lineage>
</organism>
<evidence type="ECO:0000313" key="5">
    <source>
        <dbReference type="Proteomes" id="UP000276133"/>
    </source>
</evidence>
<keyword evidence="3" id="KW-1133">Transmembrane helix</keyword>
<feature type="transmembrane region" description="Helical" evidence="3">
    <location>
        <begin position="192"/>
        <end position="212"/>
    </location>
</feature>
<dbReference type="AlphaFoldDB" id="A0A3M7PY99"/>
<gene>
    <name evidence="4" type="ORF">BpHYR1_017010</name>
</gene>
<feature type="coiled-coil region" evidence="1">
    <location>
        <begin position="113"/>
        <end position="159"/>
    </location>
</feature>
<comment type="caution">
    <text evidence="4">The sequence shown here is derived from an EMBL/GenBank/DDBJ whole genome shotgun (WGS) entry which is preliminary data.</text>
</comment>
<keyword evidence="3" id="KW-0472">Membrane</keyword>